<name>A0A9P9XTZ6_9HYPO</name>
<keyword evidence="2" id="KW-1185">Reference proteome</keyword>
<dbReference type="EMBL" id="JAGIXG020000110">
    <property type="protein sequence ID" value="KAI6777759.1"/>
    <property type="molecule type" value="Genomic_DNA"/>
</dbReference>
<sequence length="103" mass="11707">MSATHHVFEVGRGVVLRSPRPAACIEPHAGGSPDNPGPHSVLACVDAELDLRRLAHIHHWLWIAGRPMPPRPLHHQRLLNREIVMKMMMNNRSEEKEDDEFSI</sequence>
<comment type="caution">
    <text evidence="1">The sequence shown here is derived from an EMBL/GenBank/DDBJ whole genome shotgun (WGS) entry which is preliminary data.</text>
</comment>
<dbReference type="InterPro" id="IPR046536">
    <property type="entry name" value="DUF6601"/>
</dbReference>
<dbReference type="RefSeq" id="XP_051358615.1">
    <property type="nucleotide sequence ID" value="XM_051510494.1"/>
</dbReference>
<accession>A0A9P9XTZ6</accession>
<reference evidence="1" key="1">
    <citation type="journal article" date="2021" name="J Fungi (Basel)">
        <title>Genomic and Metabolomic Analyses of the Marine Fungus Emericellopsis cladophorae: Insights into Saltwater Adaptability Mechanisms and Its Biosynthetic Potential.</title>
        <authorList>
            <person name="Goncalves M.F.M."/>
            <person name="Hilario S."/>
            <person name="Van de Peer Y."/>
            <person name="Esteves A.C."/>
            <person name="Alves A."/>
        </authorList>
    </citation>
    <scope>NUCLEOTIDE SEQUENCE</scope>
    <source>
        <strain evidence="1">MUM 19.33</strain>
    </source>
</reference>
<dbReference type="GeneID" id="75827083"/>
<evidence type="ECO:0000313" key="1">
    <source>
        <dbReference type="EMBL" id="KAI6777759.1"/>
    </source>
</evidence>
<dbReference type="Pfam" id="PF20246">
    <property type="entry name" value="DUF6601"/>
    <property type="match status" value="1"/>
</dbReference>
<reference evidence="1" key="2">
    <citation type="submission" date="2022-07" db="EMBL/GenBank/DDBJ databases">
        <authorList>
            <person name="Goncalves M.F.M."/>
            <person name="Hilario S."/>
            <person name="Van De Peer Y."/>
            <person name="Esteves A.C."/>
            <person name="Alves A."/>
        </authorList>
    </citation>
    <scope>NUCLEOTIDE SEQUENCE</scope>
    <source>
        <strain evidence="1">MUM 19.33</strain>
    </source>
</reference>
<dbReference type="Proteomes" id="UP001055219">
    <property type="component" value="Unassembled WGS sequence"/>
</dbReference>
<evidence type="ECO:0000313" key="2">
    <source>
        <dbReference type="Proteomes" id="UP001055219"/>
    </source>
</evidence>
<proteinExistence type="predicted"/>
<dbReference type="OrthoDB" id="5086500at2759"/>
<protein>
    <submittedName>
        <fullName evidence="1">Uncharacterized protein</fullName>
    </submittedName>
</protein>
<organism evidence="1 2">
    <name type="scientific">Emericellopsis cladophorae</name>
    <dbReference type="NCBI Taxonomy" id="2686198"/>
    <lineage>
        <taxon>Eukaryota</taxon>
        <taxon>Fungi</taxon>
        <taxon>Dikarya</taxon>
        <taxon>Ascomycota</taxon>
        <taxon>Pezizomycotina</taxon>
        <taxon>Sordariomycetes</taxon>
        <taxon>Hypocreomycetidae</taxon>
        <taxon>Hypocreales</taxon>
        <taxon>Bionectriaceae</taxon>
        <taxon>Emericellopsis</taxon>
    </lineage>
</organism>
<gene>
    <name evidence="1" type="ORF">J7T54_000564</name>
</gene>
<dbReference type="AlphaFoldDB" id="A0A9P9XTZ6"/>